<keyword evidence="4 7" id="KW-0862">Zinc</keyword>
<evidence type="ECO:0000259" key="8">
    <source>
        <dbReference type="Pfam" id="PF00107"/>
    </source>
</evidence>
<dbReference type="PROSITE" id="PS00059">
    <property type="entry name" value="ADH_ZINC"/>
    <property type="match status" value="1"/>
</dbReference>
<dbReference type="InterPro" id="IPR002328">
    <property type="entry name" value="ADH_Zn_CS"/>
</dbReference>
<evidence type="ECO:0000313" key="10">
    <source>
        <dbReference type="EMBL" id="EFJ07449.1"/>
    </source>
</evidence>
<evidence type="ECO:0000256" key="2">
    <source>
        <dbReference type="ARBA" id="ARBA00010902"/>
    </source>
</evidence>
<dbReference type="FunFam" id="3.90.180.10:FF:000007">
    <property type="entry name" value="Alcohol dehydrogenase 6"/>
    <property type="match status" value="1"/>
</dbReference>
<gene>
    <name evidence="10" type="ORF">SELMODRAFT_236308</name>
</gene>
<evidence type="ECO:0000259" key="9">
    <source>
        <dbReference type="Pfam" id="PF08240"/>
    </source>
</evidence>
<feature type="domain" description="Alcohol dehydrogenase-like C-terminal" evidence="8">
    <location>
        <begin position="207"/>
        <end position="338"/>
    </location>
</feature>
<evidence type="ECO:0000256" key="7">
    <source>
        <dbReference type="RuleBase" id="RU361277"/>
    </source>
</evidence>
<dbReference type="GO" id="GO:0005829">
    <property type="term" value="C:cytosol"/>
    <property type="evidence" value="ECO:0000318"/>
    <property type="project" value="GO_Central"/>
</dbReference>
<accession>D8T7E5</accession>
<dbReference type="GO" id="GO:0051903">
    <property type="term" value="F:S-(hydroxymethyl)glutathione dehydrogenase [NAD(P)+] activity"/>
    <property type="evidence" value="ECO:0000318"/>
    <property type="project" value="GO_Central"/>
</dbReference>
<keyword evidence="3 7" id="KW-0479">Metal-binding</keyword>
<dbReference type="Gene3D" id="3.90.180.10">
    <property type="entry name" value="Medium-chain alcohol dehydrogenases, catalytic domain"/>
    <property type="match status" value="1"/>
</dbReference>
<evidence type="ECO:0000256" key="5">
    <source>
        <dbReference type="ARBA" id="ARBA00023002"/>
    </source>
</evidence>
<feature type="domain" description="Alcohol dehydrogenase-like N-terminal" evidence="9">
    <location>
        <begin position="38"/>
        <end position="166"/>
    </location>
</feature>
<dbReference type="Pfam" id="PF00107">
    <property type="entry name" value="ADH_zinc_N"/>
    <property type="match status" value="1"/>
</dbReference>
<keyword evidence="6" id="KW-0520">NAD</keyword>
<dbReference type="Proteomes" id="UP000001514">
    <property type="component" value="Unassembled WGS sequence"/>
</dbReference>
<dbReference type="EMBL" id="GL377685">
    <property type="protein sequence ID" value="EFJ07449.1"/>
    <property type="molecule type" value="Genomic_DNA"/>
</dbReference>
<name>D8T7E5_SELML</name>
<dbReference type="CDD" id="cd08301">
    <property type="entry name" value="alcohol_DH_plants"/>
    <property type="match status" value="1"/>
</dbReference>
<dbReference type="SUPFAM" id="SSF51735">
    <property type="entry name" value="NAD(P)-binding Rossmann-fold domains"/>
    <property type="match status" value="1"/>
</dbReference>
<comment type="similarity">
    <text evidence="2">Belongs to the zinc-containing alcohol dehydrogenase family. Class-III subfamily.</text>
</comment>
<dbReference type="Pfam" id="PF08240">
    <property type="entry name" value="ADH_N"/>
    <property type="match status" value="1"/>
</dbReference>
<dbReference type="SUPFAM" id="SSF50129">
    <property type="entry name" value="GroES-like"/>
    <property type="match status" value="2"/>
</dbReference>
<sequence length="381" mass="40928">MCLVTPTTGQTITCKAAVAWGPKAPLVIEEIQVEPPQAQEVRIKITHTSLCHSDVTFWEAPVEVFPRIFGHEAAGIVESVGEGVLDLKPGDHVIPVFTGECGNCKYCKSPRTNICANYAVDALRGTMKSDGRTRFSIQGKPIFHFMGTSTFSEYTVVDQAQVVKVDPTAPLDKICLLGCGIATGIGAVWKTAKVEAGASVAVFGLGAVGLAVVAGAKIAGASRIIAVDLNPAKFAKAKVFGATDFLNPKEHDKAIQCVIQEMTGGGVDYSFECVGNTSVMRSAYESCQPGWGKSVIVGVDGSNKMLEINPLEFFSGRIWTASVFGGFKCKSDLPDLVDKYMSKELEYDEMITHTRPFSRINEAFSLLQKGESLRCVIEVEA</sequence>
<organism evidence="11">
    <name type="scientific">Selaginella moellendorffii</name>
    <name type="common">Spikemoss</name>
    <dbReference type="NCBI Taxonomy" id="88036"/>
    <lineage>
        <taxon>Eukaryota</taxon>
        <taxon>Viridiplantae</taxon>
        <taxon>Streptophyta</taxon>
        <taxon>Embryophyta</taxon>
        <taxon>Tracheophyta</taxon>
        <taxon>Lycopodiopsida</taxon>
        <taxon>Selaginellales</taxon>
        <taxon>Selaginellaceae</taxon>
        <taxon>Selaginella</taxon>
    </lineage>
</organism>
<dbReference type="InParanoid" id="D8T7E5"/>
<evidence type="ECO:0000313" key="11">
    <source>
        <dbReference type="Proteomes" id="UP000001514"/>
    </source>
</evidence>
<dbReference type="eggNOG" id="KOG0022">
    <property type="taxonomic scope" value="Eukaryota"/>
</dbReference>
<dbReference type="FunFam" id="3.40.50.720:FF:000003">
    <property type="entry name" value="S-(hydroxymethyl)glutathione dehydrogenase"/>
    <property type="match status" value="1"/>
</dbReference>
<dbReference type="GO" id="GO:0004022">
    <property type="term" value="F:alcohol dehydrogenase (NAD+) activity"/>
    <property type="evidence" value="ECO:0000318"/>
    <property type="project" value="GO_Central"/>
</dbReference>
<dbReference type="InterPro" id="IPR013149">
    <property type="entry name" value="ADH-like_C"/>
</dbReference>
<evidence type="ECO:0000256" key="3">
    <source>
        <dbReference type="ARBA" id="ARBA00022723"/>
    </source>
</evidence>
<reference evidence="10 11" key="1">
    <citation type="journal article" date="2011" name="Science">
        <title>The Selaginella genome identifies genetic changes associated with the evolution of vascular plants.</title>
        <authorList>
            <person name="Banks J.A."/>
            <person name="Nishiyama T."/>
            <person name="Hasebe M."/>
            <person name="Bowman J.L."/>
            <person name="Gribskov M."/>
            <person name="dePamphilis C."/>
            <person name="Albert V.A."/>
            <person name="Aono N."/>
            <person name="Aoyama T."/>
            <person name="Ambrose B.A."/>
            <person name="Ashton N.W."/>
            <person name="Axtell M.J."/>
            <person name="Barker E."/>
            <person name="Barker M.S."/>
            <person name="Bennetzen J.L."/>
            <person name="Bonawitz N.D."/>
            <person name="Chapple C."/>
            <person name="Cheng C."/>
            <person name="Correa L.G."/>
            <person name="Dacre M."/>
            <person name="DeBarry J."/>
            <person name="Dreyer I."/>
            <person name="Elias M."/>
            <person name="Engstrom E.M."/>
            <person name="Estelle M."/>
            <person name="Feng L."/>
            <person name="Finet C."/>
            <person name="Floyd S.K."/>
            <person name="Frommer W.B."/>
            <person name="Fujita T."/>
            <person name="Gramzow L."/>
            <person name="Gutensohn M."/>
            <person name="Harholt J."/>
            <person name="Hattori M."/>
            <person name="Heyl A."/>
            <person name="Hirai T."/>
            <person name="Hiwatashi Y."/>
            <person name="Ishikawa M."/>
            <person name="Iwata M."/>
            <person name="Karol K.G."/>
            <person name="Koehler B."/>
            <person name="Kolukisaoglu U."/>
            <person name="Kubo M."/>
            <person name="Kurata T."/>
            <person name="Lalonde S."/>
            <person name="Li K."/>
            <person name="Li Y."/>
            <person name="Litt A."/>
            <person name="Lyons E."/>
            <person name="Manning G."/>
            <person name="Maruyama T."/>
            <person name="Michael T.P."/>
            <person name="Mikami K."/>
            <person name="Miyazaki S."/>
            <person name="Morinaga S."/>
            <person name="Murata T."/>
            <person name="Mueller-Roeber B."/>
            <person name="Nelson D.R."/>
            <person name="Obara M."/>
            <person name="Oguri Y."/>
            <person name="Olmstead R.G."/>
            <person name="Onodera N."/>
            <person name="Petersen B.L."/>
            <person name="Pils B."/>
            <person name="Prigge M."/>
            <person name="Rensing S.A."/>
            <person name="Riano-Pachon D.M."/>
            <person name="Roberts A.W."/>
            <person name="Sato Y."/>
            <person name="Scheller H.V."/>
            <person name="Schulz B."/>
            <person name="Schulz C."/>
            <person name="Shakirov E.V."/>
            <person name="Shibagaki N."/>
            <person name="Shinohara N."/>
            <person name="Shippen D.E."/>
            <person name="Soerensen I."/>
            <person name="Sotooka R."/>
            <person name="Sugimoto N."/>
            <person name="Sugita M."/>
            <person name="Sumikawa N."/>
            <person name="Tanurdzic M."/>
            <person name="Theissen G."/>
            <person name="Ulvskov P."/>
            <person name="Wakazuki S."/>
            <person name="Weng J.K."/>
            <person name="Willats W.W."/>
            <person name="Wipf D."/>
            <person name="Wolf P.G."/>
            <person name="Yang L."/>
            <person name="Zimmer A.D."/>
            <person name="Zhu Q."/>
            <person name="Mitros T."/>
            <person name="Hellsten U."/>
            <person name="Loque D."/>
            <person name="Otillar R."/>
            <person name="Salamov A."/>
            <person name="Schmutz J."/>
            <person name="Shapiro H."/>
            <person name="Lindquist E."/>
            <person name="Lucas S."/>
            <person name="Rokhsar D."/>
            <person name="Grigoriev I.V."/>
        </authorList>
    </citation>
    <scope>NUCLEOTIDE SEQUENCE [LARGE SCALE GENOMIC DNA]</scope>
</reference>
<dbReference type="InterPro" id="IPR036291">
    <property type="entry name" value="NAD(P)-bd_dom_sf"/>
</dbReference>
<dbReference type="Gramene" id="EFJ07449">
    <property type="protein sequence ID" value="EFJ07449"/>
    <property type="gene ID" value="SELMODRAFT_236308"/>
</dbReference>
<dbReference type="PANTHER" id="PTHR43880">
    <property type="entry name" value="ALCOHOL DEHYDROGENASE"/>
    <property type="match status" value="1"/>
</dbReference>
<dbReference type="GO" id="GO:0008270">
    <property type="term" value="F:zinc ion binding"/>
    <property type="evidence" value="ECO:0000318"/>
    <property type="project" value="GO_Central"/>
</dbReference>
<dbReference type="GO" id="GO:0046294">
    <property type="term" value="P:formaldehyde catabolic process"/>
    <property type="evidence" value="ECO:0000318"/>
    <property type="project" value="GO_Central"/>
</dbReference>
<comment type="cofactor">
    <cofactor evidence="1 7">
        <name>Zn(2+)</name>
        <dbReference type="ChEBI" id="CHEBI:29105"/>
    </cofactor>
</comment>
<dbReference type="Gene3D" id="3.40.50.720">
    <property type="entry name" value="NAD(P)-binding Rossmann-like Domain"/>
    <property type="match status" value="1"/>
</dbReference>
<dbReference type="STRING" id="88036.D8T7E5"/>
<dbReference type="OMA" id="CIFGHEG"/>
<protein>
    <recommendedName>
        <fullName evidence="12">Enoyl reductase (ER) domain-containing protein</fullName>
    </recommendedName>
</protein>
<dbReference type="InterPro" id="IPR013154">
    <property type="entry name" value="ADH-like_N"/>
</dbReference>
<dbReference type="HOGENOM" id="CLU_026673_14_0_1"/>
<dbReference type="OrthoDB" id="417550at2759"/>
<proteinExistence type="inferred from homology"/>
<dbReference type="AlphaFoldDB" id="D8T7E5"/>
<dbReference type="KEGG" id="smo:SELMODRAFT_236308"/>
<evidence type="ECO:0000256" key="4">
    <source>
        <dbReference type="ARBA" id="ARBA00022833"/>
    </source>
</evidence>
<keyword evidence="11" id="KW-1185">Reference proteome</keyword>
<keyword evidence="5" id="KW-0560">Oxidoreductase</keyword>
<dbReference type="InterPro" id="IPR011032">
    <property type="entry name" value="GroES-like_sf"/>
</dbReference>
<evidence type="ECO:0008006" key="12">
    <source>
        <dbReference type="Google" id="ProtNLM"/>
    </source>
</evidence>
<dbReference type="PANTHER" id="PTHR43880:SF56">
    <property type="entry name" value="ALCOHOL DEHYDROGENASE-LIKE 4"/>
    <property type="match status" value="1"/>
</dbReference>
<evidence type="ECO:0000256" key="1">
    <source>
        <dbReference type="ARBA" id="ARBA00001947"/>
    </source>
</evidence>
<evidence type="ECO:0000256" key="6">
    <source>
        <dbReference type="ARBA" id="ARBA00023027"/>
    </source>
</evidence>